<keyword evidence="2" id="KW-0677">Repeat</keyword>
<evidence type="ECO:0000313" key="4">
    <source>
        <dbReference type="EMBL" id="KAL1529639.1"/>
    </source>
</evidence>
<accession>A0AB34K6Z5</accession>
<dbReference type="PROSITE" id="PS51450">
    <property type="entry name" value="LRR"/>
    <property type="match status" value="5"/>
</dbReference>
<keyword evidence="5" id="KW-1185">Reference proteome</keyword>
<dbReference type="Proteomes" id="UP001515480">
    <property type="component" value="Unassembled WGS sequence"/>
</dbReference>
<name>A0AB34K6Z5_PRYPA</name>
<dbReference type="Pfam" id="PF14580">
    <property type="entry name" value="LRR_9"/>
    <property type="match status" value="1"/>
</dbReference>
<dbReference type="InterPro" id="IPR003591">
    <property type="entry name" value="Leu-rich_rpt_typical-subtyp"/>
</dbReference>
<feature type="compositionally biased region" description="Basic and acidic residues" evidence="3">
    <location>
        <begin position="346"/>
        <end position="359"/>
    </location>
</feature>
<reference evidence="4 5" key="1">
    <citation type="journal article" date="2024" name="Science">
        <title>Giant polyketide synthase enzymes in the biosynthesis of giant marine polyether toxins.</title>
        <authorList>
            <person name="Fallon T.R."/>
            <person name="Shende V.V."/>
            <person name="Wierzbicki I.H."/>
            <person name="Pendleton A.L."/>
            <person name="Watervoot N.F."/>
            <person name="Auber R.P."/>
            <person name="Gonzalez D.J."/>
            <person name="Wisecaver J.H."/>
            <person name="Moore B.S."/>
        </authorList>
    </citation>
    <scope>NUCLEOTIDE SEQUENCE [LARGE SCALE GENOMIC DNA]</scope>
    <source>
        <strain evidence="4 5">12B1</strain>
    </source>
</reference>
<dbReference type="InterPro" id="IPR050576">
    <property type="entry name" value="Cilia_flagella_integrity"/>
</dbReference>
<evidence type="ECO:0000256" key="3">
    <source>
        <dbReference type="SAM" id="MobiDB-lite"/>
    </source>
</evidence>
<evidence type="ECO:0000256" key="2">
    <source>
        <dbReference type="ARBA" id="ARBA00022737"/>
    </source>
</evidence>
<protein>
    <recommendedName>
        <fullName evidence="6">Leucine-rich repeat protein (LRRP)</fullName>
    </recommendedName>
</protein>
<comment type="caution">
    <text evidence="4">The sequence shown here is derived from an EMBL/GenBank/DDBJ whole genome shotgun (WGS) entry which is preliminary data.</text>
</comment>
<dbReference type="EMBL" id="JBGBPQ010000001">
    <property type="protein sequence ID" value="KAL1529639.1"/>
    <property type="molecule type" value="Genomic_DNA"/>
</dbReference>
<dbReference type="PANTHER" id="PTHR45973:SF8">
    <property type="entry name" value="LEUCINE-RICH REPEAT-CONTAINING PROTEIN 49"/>
    <property type="match status" value="1"/>
</dbReference>
<dbReference type="AlphaFoldDB" id="A0AB34K6Z5"/>
<keyword evidence="1" id="KW-0433">Leucine-rich repeat</keyword>
<organism evidence="4 5">
    <name type="scientific">Prymnesium parvum</name>
    <name type="common">Toxic golden alga</name>
    <dbReference type="NCBI Taxonomy" id="97485"/>
    <lineage>
        <taxon>Eukaryota</taxon>
        <taxon>Haptista</taxon>
        <taxon>Haptophyta</taxon>
        <taxon>Prymnesiophyceae</taxon>
        <taxon>Prymnesiales</taxon>
        <taxon>Prymnesiaceae</taxon>
        <taxon>Prymnesium</taxon>
    </lineage>
</organism>
<proteinExistence type="predicted"/>
<gene>
    <name evidence="4" type="ORF">AB1Y20_000581</name>
</gene>
<feature type="region of interest" description="Disordered" evidence="3">
    <location>
        <begin position="64"/>
        <end position="99"/>
    </location>
</feature>
<feature type="compositionally biased region" description="Low complexity" evidence="3">
    <location>
        <begin position="70"/>
        <end position="85"/>
    </location>
</feature>
<evidence type="ECO:0000256" key="1">
    <source>
        <dbReference type="ARBA" id="ARBA00022614"/>
    </source>
</evidence>
<dbReference type="SUPFAM" id="SSF52058">
    <property type="entry name" value="L domain-like"/>
    <property type="match status" value="1"/>
</dbReference>
<feature type="region of interest" description="Disordered" evidence="3">
    <location>
        <begin position="1"/>
        <end position="28"/>
    </location>
</feature>
<evidence type="ECO:0000313" key="5">
    <source>
        <dbReference type="Proteomes" id="UP001515480"/>
    </source>
</evidence>
<dbReference type="SMART" id="SM00369">
    <property type="entry name" value="LRR_TYP"/>
    <property type="match status" value="4"/>
</dbReference>
<dbReference type="InterPro" id="IPR001611">
    <property type="entry name" value="Leu-rich_rpt"/>
</dbReference>
<dbReference type="InterPro" id="IPR032675">
    <property type="entry name" value="LRR_dom_sf"/>
</dbReference>
<dbReference type="PANTHER" id="PTHR45973">
    <property type="entry name" value="PROTEIN PHOSPHATASE 1 REGULATORY SUBUNIT SDS22-RELATED"/>
    <property type="match status" value="1"/>
</dbReference>
<evidence type="ECO:0008006" key="6">
    <source>
        <dbReference type="Google" id="ProtNLM"/>
    </source>
</evidence>
<sequence>MDRKPRRPSAHVMGRPPSAMHGRHSTWLPASNSALNCSSAPGGVQSRQLHPSCASGSWIPSAAVPRSADEPSASAASASAHAPLAAVPPPESGGRGGANGAQLCLVRSAAERLSNPERLILDRRGLKACPVLQDEERLRLLNYQNNEIGEICNLHGLPHLIFLDMYSNRIHRIGGLEAVPTLRVLMLGKNAIRRIENLHCLPKLDVLDLHCNQLVKVEGLGSLAELRVLNLAGNAIEQLDAGGLGGLLALTELNARRNKIASIEGVESLPSIQRLFLSYNQLTSLERLVPLSSRSGLVELTLDGNSVSGEATYRGAVLEMCRSLRSLDVRRVTDEERRQASRHQRREGEKAQERARHRQAEEMRTVTLRAIRQAWEAGREAAAEGEGASGETLGLVDVEATAGITQVHVIGEPSDPFDKIERDVNTVIFQYTSCDRLREVYLPRLRRLAALRELILEECGLDTLAQLSAVSQVGQLTSLTIKRAHNGVVLLSHFRPFVLSLLPHLQSVNGEPVSEEERAAASRCWGRLQHMYSVAASCTHARAGQQAPKEGGKEAPKPKPGQEPSRSTAAEAAGVSNAYIAKVVEHAVMVNEKIAQLNRAWPKVIRKYEEEVRAEMMDPSCLQKRYAAVVCCDVD</sequence>
<feature type="region of interest" description="Disordered" evidence="3">
    <location>
        <begin position="543"/>
        <end position="570"/>
    </location>
</feature>
<dbReference type="SMART" id="SM00365">
    <property type="entry name" value="LRR_SD22"/>
    <property type="match status" value="5"/>
</dbReference>
<dbReference type="Gene3D" id="3.80.10.10">
    <property type="entry name" value="Ribonuclease Inhibitor"/>
    <property type="match status" value="3"/>
</dbReference>
<feature type="region of interest" description="Disordered" evidence="3">
    <location>
        <begin position="333"/>
        <end position="359"/>
    </location>
</feature>